<dbReference type="Gene3D" id="1.10.10.10">
    <property type="entry name" value="Winged helix-like DNA-binding domain superfamily/Winged helix DNA-binding domain"/>
    <property type="match status" value="1"/>
</dbReference>
<dbReference type="SMART" id="SM00895">
    <property type="entry name" value="FCD"/>
    <property type="match status" value="1"/>
</dbReference>
<evidence type="ECO:0000313" key="7">
    <source>
        <dbReference type="Proteomes" id="UP000663792"/>
    </source>
</evidence>
<evidence type="ECO:0000256" key="3">
    <source>
        <dbReference type="ARBA" id="ARBA00023163"/>
    </source>
</evidence>
<dbReference type="Gene3D" id="1.20.120.530">
    <property type="entry name" value="GntR ligand-binding domain-like"/>
    <property type="match status" value="1"/>
</dbReference>
<evidence type="ECO:0000256" key="2">
    <source>
        <dbReference type="ARBA" id="ARBA00023125"/>
    </source>
</evidence>
<dbReference type="GO" id="GO:0003700">
    <property type="term" value="F:DNA-binding transcription factor activity"/>
    <property type="evidence" value="ECO:0007669"/>
    <property type="project" value="InterPro"/>
</dbReference>
<keyword evidence="7" id="KW-1185">Reference proteome</keyword>
<dbReference type="GO" id="GO:0043565">
    <property type="term" value="F:sequence-specific DNA binding"/>
    <property type="evidence" value="ECO:0007669"/>
    <property type="project" value="InterPro"/>
</dbReference>
<dbReference type="Pfam" id="PF07729">
    <property type="entry name" value="FCD"/>
    <property type="match status" value="1"/>
</dbReference>
<dbReference type="PANTHER" id="PTHR43537">
    <property type="entry name" value="TRANSCRIPTIONAL REGULATOR, GNTR FAMILY"/>
    <property type="match status" value="1"/>
</dbReference>
<reference evidence="6" key="1">
    <citation type="submission" date="2021-01" db="EMBL/GenBank/DDBJ databases">
        <title>YIM 132084 draft genome.</title>
        <authorList>
            <person name="An D."/>
        </authorList>
    </citation>
    <scope>NUCLEOTIDE SEQUENCE</scope>
    <source>
        <strain evidence="6">YIM 132084</strain>
    </source>
</reference>
<feature type="domain" description="HTH gntR-type" evidence="5">
    <location>
        <begin position="2"/>
        <end position="69"/>
    </location>
</feature>
<dbReference type="InterPro" id="IPR000485">
    <property type="entry name" value="AsnC-type_HTH_dom"/>
</dbReference>
<evidence type="ECO:0000313" key="6">
    <source>
        <dbReference type="EMBL" id="MBM9468752.1"/>
    </source>
</evidence>
<evidence type="ECO:0000256" key="4">
    <source>
        <dbReference type="SAM" id="MobiDB-lite"/>
    </source>
</evidence>
<name>A0A938YDL8_9ACTN</name>
<dbReference type="InterPro" id="IPR008920">
    <property type="entry name" value="TF_FadR/GntR_C"/>
</dbReference>
<dbReference type="PROSITE" id="PS50949">
    <property type="entry name" value="HTH_GNTR"/>
    <property type="match status" value="1"/>
</dbReference>
<dbReference type="PRINTS" id="PR00035">
    <property type="entry name" value="HTHGNTR"/>
</dbReference>
<keyword evidence="2" id="KW-0238">DNA-binding</keyword>
<dbReference type="InterPro" id="IPR036388">
    <property type="entry name" value="WH-like_DNA-bd_sf"/>
</dbReference>
<sequence length="246" mass="27154">MAKAAETAYAFVRSAVLSGRFARGERLREAQLAELVGVSRTPVREALRRLDSEGLVEFTPNVGARVTAWSPEELTDLYEMRSMLEGYGARLAAERIGDRDLDHLADLAARMEALSNRGTPPADEMTVLNGEFHRAIVQGSRNAQLASLVRGMMEVPLITRTFQRYSPPRMRASTMHHNELVEAIRARDGMWAESVMRTHILAARNTVLESAADPDTVDDPPVVEEPSTPDPAVRATARRPRRPAAG</sequence>
<dbReference type="RefSeq" id="WP_205261694.1">
    <property type="nucleotide sequence ID" value="NZ_JAERWK010000020.1"/>
</dbReference>
<dbReference type="AlphaFoldDB" id="A0A938YDL8"/>
<dbReference type="PANTHER" id="PTHR43537:SF24">
    <property type="entry name" value="GLUCONATE OPERON TRANSCRIPTIONAL REPRESSOR"/>
    <property type="match status" value="1"/>
</dbReference>
<dbReference type="CDD" id="cd07377">
    <property type="entry name" value="WHTH_GntR"/>
    <property type="match status" value="1"/>
</dbReference>
<proteinExistence type="predicted"/>
<feature type="region of interest" description="Disordered" evidence="4">
    <location>
        <begin position="209"/>
        <end position="246"/>
    </location>
</feature>
<dbReference type="EMBL" id="JAERWK010000020">
    <property type="protein sequence ID" value="MBM9468752.1"/>
    <property type="molecule type" value="Genomic_DNA"/>
</dbReference>
<dbReference type="InterPro" id="IPR036390">
    <property type="entry name" value="WH_DNA-bd_sf"/>
</dbReference>
<dbReference type="InterPro" id="IPR000524">
    <property type="entry name" value="Tscrpt_reg_HTH_GntR"/>
</dbReference>
<keyword evidence="3" id="KW-0804">Transcription</keyword>
<comment type="caution">
    <text evidence="6">The sequence shown here is derived from an EMBL/GenBank/DDBJ whole genome shotgun (WGS) entry which is preliminary data.</text>
</comment>
<evidence type="ECO:0000256" key="1">
    <source>
        <dbReference type="ARBA" id="ARBA00023015"/>
    </source>
</evidence>
<evidence type="ECO:0000259" key="5">
    <source>
        <dbReference type="PROSITE" id="PS50949"/>
    </source>
</evidence>
<protein>
    <submittedName>
        <fullName evidence="6">GntR family transcriptional regulator</fullName>
    </submittedName>
</protein>
<accession>A0A938YDL8</accession>
<dbReference type="SMART" id="SM00345">
    <property type="entry name" value="HTH_GNTR"/>
    <property type="match status" value="1"/>
</dbReference>
<dbReference type="PRINTS" id="PR00033">
    <property type="entry name" value="HTHASNC"/>
</dbReference>
<dbReference type="Proteomes" id="UP000663792">
    <property type="component" value="Unassembled WGS sequence"/>
</dbReference>
<feature type="compositionally biased region" description="Basic residues" evidence="4">
    <location>
        <begin position="236"/>
        <end position="246"/>
    </location>
</feature>
<dbReference type="Pfam" id="PF00392">
    <property type="entry name" value="GntR"/>
    <property type="match status" value="1"/>
</dbReference>
<organism evidence="6 7">
    <name type="scientific">Nakamurella leprariae</name>
    <dbReference type="NCBI Taxonomy" id="2803911"/>
    <lineage>
        <taxon>Bacteria</taxon>
        <taxon>Bacillati</taxon>
        <taxon>Actinomycetota</taxon>
        <taxon>Actinomycetes</taxon>
        <taxon>Nakamurellales</taxon>
        <taxon>Nakamurellaceae</taxon>
        <taxon>Nakamurella</taxon>
    </lineage>
</organism>
<dbReference type="SUPFAM" id="SSF46785">
    <property type="entry name" value="Winged helix' DNA-binding domain"/>
    <property type="match status" value="1"/>
</dbReference>
<dbReference type="InterPro" id="IPR011711">
    <property type="entry name" value="GntR_C"/>
</dbReference>
<gene>
    <name evidence="6" type="ORF">JL106_15825</name>
</gene>
<keyword evidence="1" id="KW-0805">Transcription regulation</keyword>
<dbReference type="SUPFAM" id="SSF48008">
    <property type="entry name" value="GntR ligand-binding domain-like"/>
    <property type="match status" value="1"/>
</dbReference>
<feature type="compositionally biased region" description="Low complexity" evidence="4">
    <location>
        <begin position="224"/>
        <end position="235"/>
    </location>
</feature>